<dbReference type="InterPro" id="IPR012696">
    <property type="entry name" value="PhnM"/>
</dbReference>
<feature type="domain" description="Amidohydrolase-related" evidence="1">
    <location>
        <begin position="231"/>
        <end position="375"/>
    </location>
</feature>
<dbReference type="OrthoDB" id="9785413at2"/>
<dbReference type="GO" id="GO:0019700">
    <property type="term" value="P:organic phosphonate catabolic process"/>
    <property type="evidence" value="ECO:0007669"/>
    <property type="project" value="InterPro"/>
</dbReference>
<keyword evidence="2" id="KW-0378">Hydrolase</keyword>
<dbReference type="EMBL" id="BKAJ01000230">
    <property type="protein sequence ID" value="GEP61508.1"/>
    <property type="molecule type" value="Genomic_DNA"/>
</dbReference>
<sequence length="381" mass="41738">MSNEQIFTNTRVVTRDAEFDGTVVVRDGLIVEVAAGRSACAAAFDFEGDYLVPGLVELHTDNMEKHFAPRPGVQWPSLAAVMAHDTQIAAAGITTVFDSLSLGDVRGDTDRVKNRARMVEAICAVSDRRLSRAEHRLHLRCEITPDDAVEAVDRWIDLPLVGLISINDHTPGQRQFLDPDKLKQYYMGKYAMTEEQFTVFHDRAVDLHNRNAVKHRREIVARAQARALPLASHDDATRAHVAEAVEHGMTIAEFPTTREAAEASREGGLAVLVGAPNLVLGGSHSGNIAAIDLLRDRQADILSSDYVPASLMESLFKLPTAGIGISLPEAVRLASLTPAEAVGLGDRGEIAADRRADFVRVRHHDETPMVRAVWREGERVV</sequence>
<dbReference type="NCBIfam" id="TIGR02318">
    <property type="entry name" value="phosphono_phnM"/>
    <property type="match status" value="1"/>
</dbReference>
<name>A0A512NRC6_9HYPH</name>
<dbReference type="NCBIfam" id="NF011987">
    <property type="entry name" value="PRK15446.2-3"/>
    <property type="match status" value="1"/>
</dbReference>
<dbReference type="NCBIfam" id="NF011984">
    <property type="entry name" value="PRK15446.1-5"/>
    <property type="match status" value="1"/>
</dbReference>
<dbReference type="Proteomes" id="UP000321058">
    <property type="component" value="Unassembled WGS sequence"/>
</dbReference>
<dbReference type="InterPro" id="IPR006680">
    <property type="entry name" value="Amidohydro-rel"/>
</dbReference>
<dbReference type="Gene3D" id="3.20.20.140">
    <property type="entry name" value="Metal-dependent hydrolases"/>
    <property type="match status" value="2"/>
</dbReference>
<dbReference type="PIRSF" id="PIRSF038971">
    <property type="entry name" value="PhnM"/>
    <property type="match status" value="1"/>
</dbReference>
<evidence type="ECO:0000313" key="2">
    <source>
        <dbReference type="EMBL" id="GEP61508.1"/>
    </source>
</evidence>
<dbReference type="AlphaFoldDB" id="A0A512NRC6"/>
<dbReference type="CDD" id="cd01306">
    <property type="entry name" value="PhnM"/>
    <property type="match status" value="1"/>
</dbReference>
<dbReference type="PANTHER" id="PTHR43135">
    <property type="entry name" value="ALPHA-D-RIBOSE 1-METHYLPHOSPHONATE 5-TRIPHOSPHATE DIPHOSPHATASE"/>
    <property type="match status" value="1"/>
</dbReference>
<dbReference type="InterPro" id="IPR011059">
    <property type="entry name" value="Metal-dep_hydrolase_composite"/>
</dbReference>
<keyword evidence="3" id="KW-1185">Reference proteome</keyword>
<dbReference type="InterPro" id="IPR051781">
    <property type="entry name" value="Metallo-dep_Hydrolase"/>
</dbReference>
<proteinExistence type="predicted"/>
<organism evidence="2 3">
    <name type="scientific">Reyranella soli</name>
    <dbReference type="NCBI Taxonomy" id="1230389"/>
    <lineage>
        <taxon>Bacteria</taxon>
        <taxon>Pseudomonadati</taxon>
        <taxon>Pseudomonadota</taxon>
        <taxon>Alphaproteobacteria</taxon>
        <taxon>Hyphomicrobiales</taxon>
        <taxon>Reyranellaceae</taxon>
        <taxon>Reyranella</taxon>
    </lineage>
</organism>
<accession>A0A512NRC6</accession>
<dbReference type="PANTHER" id="PTHR43135:SF3">
    <property type="entry name" value="ALPHA-D-RIBOSE 1-METHYLPHOSPHONATE 5-TRIPHOSPHATE DIPHOSPHATASE"/>
    <property type="match status" value="1"/>
</dbReference>
<dbReference type="SUPFAM" id="SSF51338">
    <property type="entry name" value="Composite domain of metallo-dependent hydrolases"/>
    <property type="match status" value="1"/>
</dbReference>
<dbReference type="Gene3D" id="2.30.40.10">
    <property type="entry name" value="Urease, subunit C, domain 1"/>
    <property type="match status" value="1"/>
</dbReference>
<comment type="caution">
    <text evidence="2">The sequence shown here is derived from an EMBL/GenBank/DDBJ whole genome shotgun (WGS) entry which is preliminary data.</text>
</comment>
<dbReference type="GO" id="GO:0016810">
    <property type="term" value="F:hydrolase activity, acting on carbon-nitrogen (but not peptide) bonds"/>
    <property type="evidence" value="ECO:0007669"/>
    <property type="project" value="InterPro"/>
</dbReference>
<reference evidence="2 3" key="1">
    <citation type="submission" date="2019-07" db="EMBL/GenBank/DDBJ databases">
        <title>Whole genome shotgun sequence of Reyranella soli NBRC 108950.</title>
        <authorList>
            <person name="Hosoyama A."/>
            <person name="Uohara A."/>
            <person name="Ohji S."/>
            <person name="Ichikawa N."/>
        </authorList>
    </citation>
    <scope>NUCLEOTIDE SEQUENCE [LARGE SCALE GENOMIC DNA]</scope>
    <source>
        <strain evidence="2 3">NBRC 108950</strain>
    </source>
</reference>
<dbReference type="Pfam" id="PF01979">
    <property type="entry name" value="Amidohydro_1"/>
    <property type="match status" value="1"/>
</dbReference>
<dbReference type="NCBIfam" id="NF011990">
    <property type="entry name" value="PRK15446.2-6"/>
    <property type="match status" value="1"/>
</dbReference>
<dbReference type="InterPro" id="IPR032466">
    <property type="entry name" value="Metal_Hydrolase"/>
</dbReference>
<dbReference type="NCBIfam" id="NF011981">
    <property type="entry name" value="PRK15446.1-2"/>
    <property type="match status" value="1"/>
</dbReference>
<gene>
    <name evidence="2" type="ORF">RSO01_86740</name>
</gene>
<dbReference type="RefSeq" id="WP_147156804.1">
    <property type="nucleotide sequence ID" value="NZ_BKAJ01000230.1"/>
</dbReference>
<evidence type="ECO:0000313" key="3">
    <source>
        <dbReference type="Proteomes" id="UP000321058"/>
    </source>
</evidence>
<evidence type="ECO:0000259" key="1">
    <source>
        <dbReference type="Pfam" id="PF01979"/>
    </source>
</evidence>
<protein>
    <submittedName>
        <fullName evidence="2">Amidohydrolase</fullName>
    </submittedName>
</protein>
<dbReference type="SUPFAM" id="SSF51556">
    <property type="entry name" value="Metallo-dependent hydrolases"/>
    <property type="match status" value="1"/>
</dbReference>